<dbReference type="SUPFAM" id="SSF51391">
    <property type="entry name" value="Thiamin phosphate synthase"/>
    <property type="match status" value="1"/>
</dbReference>
<dbReference type="CDD" id="cd00564">
    <property type="entry name" value="TMP_TenI"/>
    <property type="match status" value="1"/>
</dbReference>
<comment type="caution">
    <text evidence="5">The sequence shown here is derived from an EMBL/GenBank/DDBJ whole genome shotgun (WGS) entry which is preliminary data.</text>
</comment>
<evidence type="ECO:0000313" key="6">
    <source>
        <dbReference type="Proteomes" id="UP000320244"/>
    </source>
</evidence>
<dbReference type="InterPro" id="IPR022998">
    <property type="entry name" value="ThiamineP_synth_TenI"/>
</dbReference>
<sequence length="211" mass="21882">MTRVRAPRLLVITDRSQLPAGRSLESTLAECLSAGARHVLLRERDLPDDEHRSIVRRLLRLLTPVGGTLAVAAPLMPCAGVGLHLRASDPLPGVRPTMLGRSVHSLAEARAAASERCDYVTLSPVRATASKPGYGPPLGAAGIARVRRLVTGCPPILALGGVEPSDVFDVCAAGAHGVAVMGGIMRSPDPATTTARLLVALTSAFAELAPA</sequence>
<dbReference type="GO" id="GO:0004789">
    <property type="term" value="F:thiamine-phosphate diphosphorylase activity"/>
    <property type="evidence" value="ECO:0007669"/>
    <property type="project" value="TreeGrafter"/>
</dbReference>
<evidence type="ECO:0000256" key="3">
    <source>
        <dbReference type="ARBA" id="ARBA00022977"/>
    </source>
</evidence>
<gene>
    <name evidence="5" type="ORF">FGL98_10310</name>
</gene>
<dbReference type="GO" id="GO:0009228">
    <property type="term" value="P:thiamine biosynthetic process"/>
    <property type="evidence" value="ECO:0007669"/>
    <property type="project" value="UniProtKB-KW"/>
</dbReference>
<evidence type="ECO:0000313" key="5">
    <source>
        <dbReference type="EMBL" id="TWP36349.1"/>
    </source>
</evidence>
<feature type="domain" description="Thiamine phosphate synthase/TenI" evidence="4">
    <location>
        <begin position="9"/>
        <end position="184"/>
    </location>
</feature>
<protein>
    <submittedName>
        <fullName evidence="5">Thiamine phosphate synthase</fullName>
    </submittedName>
</protein>
<comment type="pathway">
    <text evidence="2">Cofactor biosynthesis; thiamine diphosphate biosynthesis.</text>
</comment>
<dbReference type="GO" id="GO:0005737">
    <property type="term" value="C:cytoplasm"/>
    <property type="evidence" value="ECO:0007669"/>
    <property type="project" value="TreeGrafter"/>
</dbReference>
<accession>A0A563E237</accession>
<proteinExistence type="predicted"/>
<dbReference type="PANTHER" id="PTHR20857:SF15">
    <property type="entry name" value="THIAMINE-PHOSPHATE SYNTHASE"/>
    <property type="match status" value="1"/>
</dbReference>
<dbReference type="Pfam" id="PF02581">
    <property type="entry name" value="TMP-TENI"/>
    <property type="match status" value="1"/>
</dbReference>
<dbReference type="EMBL" id="VCQV01000012">
    <property type="protein sequence ID" value="TWP36349.1"/>
    <property type="molecule type" value="Genomic_DNA"/>
</dbReference>
<dbReference type="RefSeq" id="WP_146316683.1">
    <property type="nucleotide sequence ID" value="NZ_VCQV01000012.1"/>
</dbReference>
<organism evidence="5 6">
    <name type="scientific">Leekyejoonella antrihumi</name>
    <dbReference type="NCBI Taxonomy" id="1660198"/>
    <lineage>
        <taxon>Bacteria</taxon>
        <taxon>Bacillati</taxon>
        <taxon>Actinomycetota</taxon>
        <taxon>Actinomycetes</taxon>
        <taxon>Micrococcales</taxon>
        <taxon>Dermacoccaceae</taxon>
        <taxon>Leekyejoonella</taxon>
    </lineage>
</organism>
<evidence type="ECO:0000256" key="1">
    <source>
        <dbReference type="ARBA" id="ARBA00003814"/>
    </source>
</evidence>
<name>A0A563E237_9MICO</name>
<keyword evidence="6" id="KW-1185">Reference proteome</keyword>
<dbReference type="Gene3D" id="3.20.20.70">
    <property type="entry name" value="Aldolase class I"/>
    <property type="match status" value="1"/>
</dbReference>
<keyword evidence="3" id="KW-0784">Thiamine biosynthesis</keyword>
<dbReference type="AlphaFoldDB" id="A0A563E237"/>
<comment type="function">
    <text evidence="1">Condenses 4-methyl-5-(beta-hydroxyethyl)thiazole monophosphate (THZ-P) and 2-methyl-4-amino-5-hydroxymethyl pyrimidine pyrophosphate (HMP-PP) to form thiamine monophosphate (TMP).</text>
</comment>
<evidence type="ECO:0000259" key="4">
    <source>
        <dbReference type="Pfam" id="PF02581"/>
    </source>
</evidence>
<reference evidence="5 6" key="2">
    <citation type="submission" date="2019-08" db="EMBL/GenBank/DDBJ databases">
        <title>Jejuicoccus antrihumi gen. nov., sp. nov., a new member of the family Dermacoccaceae isolated from a cave.</title>
        <authorList>
            <person name="Schumann P."/>
            <person name="Kim I.S."/>
        </authorList>
    </citation>
    <scope>NUCLEOTIDE SEQUENCE [LARGE SCALE GENOMIC DNA]</scope>
    <source>
        <strain evidence="5 6">C5-26</strain>
    </source>
</reference>
<dbReference type="OrthoDB" id="3191080at2"/>
<dbReference type="InterPro" id="IPR036206">
    <property type="entry name" value="ThiamineP_synth_sf"/>
</dbReference>
<dbReference type="InterPro" id="IPR013785">
    <property type="entry name" value="Aldolase_TIM"/>
</dbReference>
<reference evidence="5 6" key="1">
    <citation type="submission" date="2019-05" db="EMBL/GenBank/DDBJ databases">
        <authorList>
            <person name="Lee S.D."/>
        </authorList>
    </citation>
    <scope>NUCLEOTIDE SEQUENCE [LARGE SCALE GENOMIC DNA]</scope>
    <source>
        <strain evidence="5 6">C5-26</strain>
    </source>
</reference>
<dbReference type="PANTHER" id="PTHR20857">
    <property type="entry name" value="THIAMINE-PHOSPHATE PYROPHOSPHORYLASE"/>
    <property type="match status" value="1"/>
</dbReference>
<dbReference type="Proteomes" id="UP000320244">
    <property type="component" value="Unassembled WGS sequence"/>
</dbReference>
<evidence type="ECO:0000256" key="2">
    <source>
        <dbReference type="ARBA" id="ARBA00004948"/>
    </source>
</evidence>